<keyword evidence="3" id="KW-1185">Reference proteome</keyword>
<dbReference type="RefSeq" id="WP_106446153.1">
    <property type="nucleotide sequence ID" value="NZ_CP027669.1"/>
</dbReference>
<feature type="signal peptide" evidence="1">
    <location>
        <begin position="1"/>
        <end position="22"/>
    </location>
</feature>
<dbReference type="EMBL" id="CP027669">
    <property type="protein sequence ID" value="AVO41175.1"/>
    <property type="molecule type" value="Genomic_DNA"/>
</dbReference>
<accession>A0A2S0MZ70</accession>
<gene>
    <name evidence="2" type="ORF">C6571_07635</name>
</gene>
<dbReference type="KEGG" id="simp:C6571_07635"/>
<reference evidence="2 3" key="1">
    <citation type="submission" date="2018-03" db="EMBL/GenBank/DDBJ databases">
        <title>Genome sequencing of Simplicispira sp.</title>
        <authorList>
            <person name="Kim S.-J."/>
            <person name="Heo J."/>
            <person name="Kwon S.-W."/>
        </authorList>
    </citation>
    <scope>NUCLEOTIDE SEQUENCE [LARGE SCALE GENOMIC DNA]</scope>
    <source>
        <strain evidence="2 3">SC1-8</strain>
    </source>
</reference>
<keyword evidence="1" id="KW-0732">Signal</keyword>
<evidence type="ECO:0000313" key="2">
    <source>
        <dbReference type="EMBL" id="AVO41175.1"/>
    </source>
</evidence>
<proteinExistence type="predicted"/>
<name>A0A2S0MZ70_9BURK</name>
<evidence type="ECO:0000313" key="3">
    <source>
        <dbReference type="Proteomes" id="UP000239326"/>
    </source>
</evidence>
<dbReference type="InterPro" id="IPR025421">
    <property type="entry name" value="DUF4148"/>
</dbReference>
<evidence type="ECO:0000256" key="1">
    <source>
        <dbReference type="SAM" id="SignalP"/>
    </source>
</evidence>
<dbReference type="AlphaFoldDB" id="A0A2S0MZ70"/>
<feature type="chain" id="PRO_5015391112" evidence="1">
    <location>
        <begin position="23"/>
        <end position="98"/>
    </location>
</feature>
<sequence length="98" mass="10185">MNTARILSIAAVAAFASVGAQAAQTAGDLYGTDFEVGFTPSRTRAEVMAEAVQAAPNFKNFYVAPAAAQPATVLTRAAVREEARVAIRAHEIATGNFS</sequence>
<protein>
    <submittedName>
        <fullName evidence="2">DUF4148 domain-containing protein</fullName>
    </submittedName>
</protein>
<dbReference type="OrthoDB" id="10015238at2"/>
<dbReference type="Pfam" id="PF13663">
    <property type="entry name" value="DUF4148"/>
    <property type="match status" value="1"/>
</dbReference>
<dbReference type="Proteomes" id="UP000239326">
    <property type="component" value="Chromosome"/>
</dbReference>
<organism evidence="2 3">
    <name type="scientific">Simplicispira suum</name>
    <dbReference type="NCBI Taxonomy" id="2109915"/>
    <lineage>
        <taxon>Bacteria</taxon>
        <taxon>Pseudomonadati</taxon>
        <taxon>Pseudomonadota</taxon>
        <taxon>Betaproteobacteria</taxon>
        <taxon>Burkholderiales</taxon>
        <taxon>Comamonadaceae</taxon>
        <taxon>Simplicispira</taxon>
    </lineage>
</organism>